<dbReference type="EMBL" id="CP108057">
    <property type="protein sequence ID" value="WUO50085.1"/>
    <property type="molecule type" value="Genomic_DNA"/>
</dbReference>
<dbReference type="NCBIfam" id="NF004855">
    <property type="entry name" value="PRK06208.1"/>
    <property type="match status" value="1"/>
</dbReference>
<dbReference type="InterPro" id="IPR001303">
    <property type="entry name" value="Aldolase_II/adducin_N"/>
</dbReference>
<evidence type="ECO:0000256" key="2">
    <source>
        <dbReference type="SAM" id="MobiDB-lite"/>
    </source>
</evidence>
<dbReference type="SMART" id="SM01007">
    <property type="entry name" value="Aldolase_II"/>
    <property type="match status" value="1"/>
</dbReference>
<dbReference type="InterPro" id="IPR051017">
    <property type="entry name" value="Aldolase-II_Adducin_sf"/>
</dbReference>
<evidence type="ECO:0000313" key="4">
    <source>
        <dbReference type="EMBL" id="WUO50085.1"/>
    </source>
</evidence>
<organism evidence="4 5">
    <name type="scientific">Streptomyces goshikiensis</name>
    <dbReference type="NCBI Taxonomy" id="1942"/>
    <lineage>
        <taxon>Bacteria</taxon>
        <taxon>Bacillati</taxon>
        <taxon>Actinomycetota</taxon>
        <taxon>Actinomycetes</taxon>
        <taxon>Kitasatosporales</taxon>
        <taxon>Streptomycetaceae</taxon>
        <taxon>Streptomyces</taxon>
    </lineage>
</organism>
<evidence type="ECO:0000313" key="5">
    <source>
        <dbReference type="Proteomes" id="UP001432075"/>
    </source>
</evidence>
<feature type="compositionally biased region" description="Basic and acidic residues" evidence="2">
    <location>
        <begin position="1"/>
        <end position="10"/>
    </location>
</feature>
<reference evidence="4" key="1">
    <citation type="submission" date="2022-10" db="EMBL/GenBank/DDBJ databases">
        <title>The complete genomes of actinobacterial strains from the NBC collection.</title>
        <authorList>
            <person name="Joergensen T.S."/>
            <person name="Alvarez Arevalo M."/>
            <person name="Sterndorff E.B."/>
            <person name="Faurdal D."/>
            <person name="Vuksanovic O."/>
            <person name="Mourched A.-S."/>
            <person name="Charusanti P."/>
            <person name="Shaw S."/>
            <person name="Blin K."/>
            <person name="Weber T."/>
        </authorList>
    </citation>
    <scope>NUCLEOTIDE SEQUENCE</scope>
    <source>
        <strain evidence="4">NBC_00283</strain>
    </source>
</reference>
<feature type="compositionally biased region" description="Low complexity" evidence="2">
    <location>
        <begin position="11"/>
        <end position="32"/>
    </location>
</feature>
<dbReference type="PANTHER" id="PTHR10672:SF3">
    <property type="entry name" value="PROTEIN HU-LI TAI SHAO"/>
    <property type="match status" value="1"/>
</dbReference>
<dbReference type="PANTHER" id="PTHR10672">
    <property type="entry name" value="ADDUCIN"/>
    <property type="match status" value="1"/>
</dbReference>
<gene>
    <name evidence="4" type="ORF">OHU17_31965</name>
</gene>
<sequence length="288" mass="31384">MDRTTSREPRAAGGAPGDAAGAADAVRGSAFAPRQEDLELSLPPVFEDPSQEREHRKQRLAGACRVFGRLGFSEGVAGHITVRDPEHPDMFWVNPFGMSFRHVRVSDLILVDHEGTVRHGRRPVNRAGFVIHSAIHAARPDVVAACHAHAVHGKAFSSLGRLLDPITQDACAVYEQHTVHRDGAGAVVVEEEAGRQLAAGLGPHKAVIHQNHGIFTVGASVDEAAWWFVSMERSAQAQLLAEAAGTPHLIEPEAARHTREQTGFPLAGWFSFQPLWEEIIRTEPDLFE</sequence>
<dbReference type="SUPFAM" id="SSF53639">
    <property type="entry name" value="AraD/HMP-PK domain-like"/>
    <property type="match status" value="1"/>
</dbReference>
<feature type="region of interest" description="Disordered" evidence="2">
    <location>
        <begin position="1"/>
        <end position="54"/>
    </location>
</feature>
<dbReference type="RefSeq" id="WP_100583844.1">
    <property type="nucleotide sequence ID" value="NZ_BMVE01000010.1"/>
</dbReference>
<dbReference type="InterPro" id="IPR036409">
    <property type="entry name" value="Aldolase_II/adducin_N_sf"/>
</dbReference>
<feature type="domain" description="Class II aldolase/adducin N-terminal" evidence="3">
    <location>
        <begin position="58"/>
        <end position="239"/>
    </location>
</feature>
<keyword evidence="5" id="KW-1185">Reference proteome</keyword>
<dbReference type="Pfam" id="PF00596">
    <property type="entry name" value="Aldolase_II"/>
    <property type="match status" value="1"/>
</dbReference>
<evidence type="ECO:0000256" key="1">
    <source>
        <dbReference type="ARBA" id="ARBA00037961"/>
    </source>
</evidence>
<name>A0ABZ1RUA2_9ACTN</name>
<dbReference type="Proteomes" id="UP001432075">
    <property type="component" value="Chromosome"/>
</dbReference>
<proteinExistence type="inferred from homology"/>
<dbReference type="Gene3D" id="3.40.225.10">
    <property type="entry name" value="Class II aldolase/adducin N-terminal domain"/>
    <property type="match status" value="1"/>
</dbReference>
<comment type="similarity">
    <text evidence="1">Belongs to the aldolase class II family.</text>
</comment>
<protein>
    <submittedName>
        <fullName evidence="4">Class II aldolase/adducin family protein</fullName>
    </submittedName>
</protein>
<evidence type="ECO:0000259" key="3">
    <source>
        <dbReference type="SMART" id="SM01007"/>
    </source>
</evidence>
<accession>A0ABZ1RUA2</accession>